<dbReference type="PROSITE" id="PS50948">
    <property type="entry name" value="PAN"/>
    <property type="match status" value="1"/>
</dbReference>
<feature type="domain" description="Bulb-type lectin" evidence="10">
    <location>
        <begin position="1"/>
        <end position="115"/>
    </location>
</feature>
<name>A0A2I0HKJ3_PUNGR</name>
<keyword evidence="5 8" id="KW-0472">Membrane</keyword>
<dbReference type="InterPro" id="IPR036426">
    <property type="entry name" value="Bulb-type_lectin_dom_sf"/>
</dbReference>
<dbReference type="EMBL" id="PGOL01007905">
    <property type="protein sequence ID" value="PKI32225.1"/>
    <property type="molecule type" value="Genomic_DNA"/>
</dbReference>
<evidence type="ECO:0000256" key="1">
    <source>
        <dbReference type="ARBA" id="ARBA00004167"/>
    </source>
</evidence>
<dbReference type="SUPFAM" id="SSF51110">
    <property type="entry name" value="alpha-D-mannose-specific plant lectins"/>
    <property type="match status" value="1"/>
</dbReference>
<dbReference type="PANTHER" id="PTHR47974">
    <property type="entry name" value="OS07G0415500 PROTEIN"/>
    <property type="match status" value="1"/>
</dbReference>
<keyword evidence="2 8" id="KW-0812">Transmembrane</keyword>
<sequence>MDIENNPWFQLPLLLLCFCLCICNSSYWYVGILYNKVSVPTVAWVANREKPIFDRFSAQLKISDGNLVIVNGSQSPVWSTNLTSPCSSSVKAVLRDDGNFALMDGPNSSQIIWQSFDHLANTWLPGAKLGINKRTNTSQLLTSWKNHEDAAPGPFSLRLQPSSEYYIWWKMSEHYWTSGPWDPKARIFSLVPEMLRNYIYNFSYVDNENESYFTYSVYNNSIQSRFIMDFSGQVKHLTWLEGTKQWNLFKSEPRQMCEVYGLCGPFGVCSESTDNFCQCLHGFTQTSPNEWNLSDWSGGCRRTTNLNCGNNTTVNSQKDRFHTLSYMNPPDDPQTPEVGSEKQCEAACLDHCNCTAYAYEGSTCSIWMGDLFNVQQYNPGDSNGKTLDCIIHCDIKPENILLDMEFCPKVADFGLAKLMGREFSRVLTTMRGTRGYLAPEWISGVAITAKADVYSYGMMLFEFVSGKRNSEQSDDGKVHFFPTWAAKKLTEGGDLLELLDPRLGRDADMEKLTRVCRVACWCVQDEERDRPSMGQIPFAVQMPESKKKDI</sequence>
<protein>
    <recommendedName>
        <fullName evidence="14">G-type lectin S-receptor-like serine/threonine-protein kinase At2g19130</fullName>
    </recommendedName>
</protein>
<dbReference type="InterPro" id="IPR003609">
    <property type="entry name" value="Pan_app"/>
</dbReference>
<evidence type="ECO:0000256" key="4">
    <source>
        <dbReference type="ARBA" id="ARBA00022989"/>
    </source>
</evidence>
<keyword evidence="6" id="KW-1015">Disulfide bond</keyword>
<evidence type="ECO:0008006" key="14">
    <source>
        <dbReference type="Google" id="ProtNLM"/>
    </source>
</evidence>
<keyword evidence="4 8" id="KW-1133">Transmembrane helix</keyword>
<evidence type="ECO:0000256" key="5">
    <source>
        <dbReference type="ARBA" id="ARBA00023136"/>
    </source>
</evidence>
<keyword evidence="13" id="KW-1185">Reference proteome</keyword>
<dbReference type="Gene3D" id="1.10.510.10">
    <property type="entry name" value="Transferase(Phosphotransferase) domain 1"/>
    <property type="match status" value="1"/>
</dbReference>
<dbReference type="SMART" id="SM00220">
    <property type="entry name" value="S_TKc"/>
    <property type="match status" value="1"/>
</dbReference>
<dbReference type="InterPro" id="IPR001480">
    <property type="entry name" value="Bulb-type_lectin_dom"/>
</dbReference>
<evidence type="ECO:0000259" key="11">
    <source>
        <dbReference type="PROSITE" id="PS50948"/>
    </source>
</evidence>
<dbReference type="PROSITE" id="PS50927">
    <property type="entry name" value="BULB_LECTIN"/>
    <property type="match status" value="1"/>
</dbReference>
<evidence type="ECO:0000256" key="2">
    <source>
        <dbReference type="ARBA" id="ARBA00022692"/>
    </source>
</evidence>
<dbReference type="GO" id="GO:0016020">
    <property type="term" value="C:membrane"/>
    <property type="evidence" value="ECO:0007669"/>
    <property type="project" value="UniProtKB-SubCell"/>
</dbReference>
<dbReference type="InterPro" id="IPR000719">
    <property type="entry name" value="Prot_kinase_dom"/>
</dbReference>
<dbReference type="Pfam" id="PF00069">
    <property type="entry name" value="Pkinase"/>
    <property type="match status" value="1"/>
</dbReference>
<comment type="subcellular location">
    <subcellularLocation>
        <location evidence="1">Membrane</location>
        <topology evidence="1">Single-pass membrane protein</topology>
    </subcellularLocation>
</comment>
<proteinExistence type="predicted"/>
<gene>
    <name evidence="12" type="ORF">CRG98_047384</name>
</gene>
<dbReference type="GO" id="GO:0048544">
    <property type="term" value="P:recognition of pollen"/>
    <property type="evidence" value="ECO:0007669"/>
    <property type="project" value="InterPro"/>
</dbReference>
<organism evidence="12 13">
    <name type="scientific">Punica granatum</name>
    <name type="common">Pomegranate</name>
    <dbReference type="NCBI Taxonomy" id="22663"/>
    <lineage>
        <taxon>Eukaryota</taxon>
        <taxon>Viridiplantae</taxon>
        <taxon>Streptophyta</taxon>
        <taxon>Embryophyta</taxon>
        <taxon>Tracheophyta</taxon>
        <taxon>Spermatophyta</taxon>
        <taxon>Magnoliopsida</taxon>
        <taxon>eudicotyledons</taxon>
        <taxon>Gunneridae</taxon>
        <taxon>Pentapetalae</taxon>
        <taxon>rosids</taxon>
        <taxon>malvids</taxon>
        <taxon>Myrtales</taxon>
        <taxon>Lythraceae</taxon>
        <taxon>Punica</taxon>
    </lineage>
</organism>
<feature type="domain" description="Apple" evidence="11">
    <location>
        <begin position="308"/>
        <end position="389"/>
    </location>
</feature>
<dbReference type="SMART" id="SM00108">
    <property type="entry name" value="B_lectin"/>
    <property type="match status" value="1"/>
</dbReference>
<evidence type="ECO:0000259" key="10">
    <source>
        <dbReference type="PROSITE" id="PS50927"/>
    </source>
</evidence>
<feature type="transmembrane region" description="Helical" evidence="8">
    <location>
        <begin position="12"/>
        <end position="30"/>
    </location>
</feature>
<keyword evidence="3" id="KW-0732">Signal</keyword>
<dbReference type="CDD" id="cd00028">
    <property type="entry name" value="B_lectin"/>
    <property type="match status" value="1"/>
</dbReference>
<keyword evidence="7" id="KW-0325">Glycoprotein</keyword>
<dbReference type="PANTHER" id="PTHR47974:SF19">
    <property type="entry name" value="RECEPTOR-LIKE SERINE_THREONINE-PROTEIN KINASE"/>
    <property type="match status" value="1"/>
</dbReference>
<evidence type="ECO:0000313" key="12">
    <source>
        <dbReference type="EMBL" id="PKI32225.1"/>
    </source>
</evidence>
<dbReference type="Pfam" id="PF01453">
    <property type="entry name" value="B_lectin"/>
    <property type="match status" value="1"/>
</dbReference>
<dbReference type="GO" id="GO:0004672">
    <property type="term" value="F:protein kinase activity"/>
    <property type="evidence" value="ECO:0007669"/>
    <property type="project" value="InterPro"/>
</dbReference>
<evidence type="ECO:0000256" key="6">
    <source>
        <dbReference type="ARBA" id="ARBA00023157"/>
    </source>
</evidence>
<dbReference type="PROSITE" id="PS50011">
    <property type="entry name" value="PROTEIN_KINASE_DOM"/>
    <property type="match status" value="1"/>
</dbReference>
<dbReference type="GO" id="GO:0005524">
    <property type="term" value="F:ATP binding"/>
    <property type="evidence" value="ECO:0007669"/>
    <property type="project" value="InterPro"/>
</dbReference>
<dbReference type="STRING" id="22663.A0A2I0HKJ3"/>
<dbReference type="InterPro" id="IPR008271">
    <property type="entry name" value="Ser/Thr_kinase_AS"/>
</dbReference>
<evidence type="ECO:0000259" key="9">
    <source>
        <dbReference type="PROSITE" id="PS50011"/>
    </source>
</evidence>
<evidence type="ECO:0000256" key="7">
    <source>
        <dbReference type="ARBA" id="ARBA00023180"/>
    </source>
</evidence>
<evidence type="ECO:0000313" key="13">
    <source>
        <dbReference type="Proteomes" id="UP000233551"/>
    </source>
</evidence>
<comment type="caution">
    <text evidence="12">The sequence shown here is derived from an EMBL/GenBank/DDBJ whole genome shotgun (WGS) entry which is preliminary data.</text>
</comment>
<dbReference type="SUPFAM" id="SSF56112">
    <property type="entry name" value="Protein kinase-like (PK-like)"/>
    <property type="match status" value="1"/>
</dbReference>
<accession>A0A2I0HKJ3</accession>
<reference evidence="12 13" key="1">
    <citation type="submission" date="2017-11" db="EMBL/GenBank/DDBJ databases">
        <title>De-novo sequencing of pomegranate (Punica granatum L.) genome.</title>
        <authorList>
            <person name="Akparov Z."/>
            <person name="Amiraslanov A."/>
            <person name="Hajiyeva S."/>
            <person name="Abbasov M."/>
            <person name="Kaur K."/>
            <person name="Hamwieh A."/>
            <person name="Solovyev V."/>
            <person name="Salamov A."/>
            <person name="Braich B."/>
            <person name="Kosarev P."/>
            <person name="Mahmoud A."/>
            <person name="Hajiyev E."/>
            <person name="Babayeva S."/>
            <person name="Izzatullayeva V."/>
            <person name="Mammadov A."/>
            <person name="Mammadov A."/>
            <person name="Sharifova S."/>
            <person name="Ojaghi J."/>
            <person name="Eynullazada K."/>
            <person name="Bayramov B."/>
            <person name="Abdulazimova A."/>
            <person name="Shahmuradov I."/>
        </authorList>
    </citation>
    <scope>NUCLEOTIDE SEQUENCE [LARGE SCALE GENOMIC DNA]</scope>
    <source>
        <strain evidence="13">cv. AG2017</strain>
        <tissue evidence="12">Leaf</tissue>
    </source>
</reference>
<dbReference type="Gene3D" id="2.90.10.30">
    <property type="match status" value="1"/>
</dbReference>
<dbReference type="InterPro" id="IPR000858">
    <property type="entry name" value="S_locus_glycoprot_dom"/>
</dbReference>
<dbReference type="AlphaFoldDB" id="A0A2I0HKJ3"/>
<evidence type="ECO:0000256" key="8">
    <source>
        <dbReference type="SAM" id="Phobius"/>
    </source>
</evidence>
<feature type="domain" description="Protein kinase" evidence="9">
    <location>
        <begin position="202"/>
        <end position="545"/>
    </location>
</feature>
<dbReference type="InterPro" id="IPR011009">
    <property type="entry name" value="Kinase-like_dom_sf"/>
</dbReference>
<evidence type="ECO:0000256" key="3">
    <source>
        <dbReference type="ARBA" id="ARBA00022729"/>
    </source>
</evidence>
<dbReference type="CDD" id="cd01098">
    <property type="entry name" value="PAN_AP_plant"/>
    <property type="match status" value="1"/>
</dbReference>
<dbReference type="Pfam" id="PF00954">
    <property type="entry name" value="S_locus_glycop"/>
    <property type="match status" value="1"/>
</dbReference>
<dbReference type="PROSITE" id="PS00108">
    <property type="entry name" value="PROTEIN_KINASE_ST"/>
    <property type="match status" value="1"/>
</dbReference>
<dbReference type="Pfam" id="PF08276">
    <property type="entry name" value="PAN_2"/>
    <property type="match status" value="1"/>
</dbReference>
<dbReference type="Proteomes" id="UP000233551">
    <property type="component" value="Unassembled WGS sequence"/>
</dbReference>